<dbReference type="GeneID" id="41990308"/>
<dbReference type="Proteomes" id="UP000253153">
    <property type="component" value="Unassembled WGS sequence"/>
</dbReference>
<dbReference type="RefSeq" id="XP_031020952.1">
    <property type="nucleotide sequence ID" value="XM_031155012.1"/>
</dbReference>
<dbReference type="InterPro" id="IPR029058">
    <property type="entry name" value="AB_hydrolase_fold"/>
</dbReference>
<comment type="caution">
    <text evidence="1">The sequence shown here is derived from an EMBL/GenBank/DDBJ whole genome shotgun (WGS) entry which is preliminary data.</text>
</comment>
<reference evidence="1 2" key="1">
    <citation type="submission" date="2018-06" db="EMBL/GenBank/DDBJ databases">
        <title>Fusarium incarnatum-equiseti species complex species 28.</title>
        <authorList>
            <person name="Gardiner D.M."/>
        </authorList>
    </citation>
    <scope>NUCLEOTIDE SEQUENCE [LARGE SCALE GENOMIC DNA]</scope>
    <source>
        <strain evidence="1 2">FIESC_28</strain>
    </source>
</reference>
<sequence length="265" mass="29467">MSIKPNSTALVDLGSYKLEVTIHGPPRRAHNPIVIILPDVGSSVKEWNAVTTILADSMSVVSYERAGYGQSEPVAADKPRSPAALAEELHLLLRAAKIAPPYIMISHSYSSAILREFTSLRNLAQFKGFVFVDAKSDPTLEARRLGTDTLYGDNHRLSDTAWQALLDEEARAEHQAAAGREIAEYQEMLNGEEHEYGRVPLVVLQPDVDGDVESGRLDQMRDEALLRLSERSELRPVMSLGREIQFVAPEMVAQAVVWILMQYRC</sequence>
<accession>A0A366SAK7</accession>
<dbReference type="Gene3D" id="3.40.50.1820">
    <property type="entry name" value="alpha/beta hydrolase"/>
    <property type="match status" value="1"/>
</dbReference>
<proteinExistence type="predicted"/>
<keyword evidence="2" id="KW-1185">Reference proteome</keyword>
<dbReference type="AlphaFoldDB" id="A0A366SAK7"/>
<dbReference type="EMBL" id="QKXC01000022">
    <property type="protein sequence ID" value="RBR26361.1"/>
    <property type="molecule type" value="Genomic_DNA"/>
</dbReference>
<evidence type="ECO:0000313" key="2">
    <source>
        <dbReference type="Proteomes" id="UP000253153"/>
    </source>
</evidence>
<dbReference type="OrthoDB" id="294702at2759"/>
<dbReference type="SUPFAM" id="SSF53474">
    <property type="entry name" value="alpha/beta-Hydrolases"/>
    <property type="match status" value="1"/>
</dbReference>
<organism evidence="1 2">
    <name type="scientific">Fusarium coffeatum</name>
    <dbReference type="NCBI Taxonomy" id="231269"/>
    <lineage>
        <taxon>Eukaryota</taxon>
        <taxon>Fungi</taxon>
        <taxon>Dikarya</taxon>
        <taxon>Ascomycota</taxon>
        <taxon>Pezizomycotina</taxon>
        <taxon>Sordariomycetes</taxon>
        <taxon>Hypocreomycetidae</taxon>
        <taxon>Hypocreales</taxon>
        <taxon>Nectriaceae</taxon>
        <taxon>Fusarium</taxon>
        <taxon>Fusarium incarnatum-equiseti species complex</taxon>
    </lineage>
</organism>
<protein>
    <recommendedName>
        <fullName evidence="3">AB hydrolase-1 domain-containing protein</fullName>
    </recommendedName>
</protein>
<name>A0A366SAK7_9HYPO</name>
<gene>
    <name evidence="1" type="ORF">FIESC28_00861</name>
</gene>
<evidence type="ECO:0000313" key="1">
    <source>
        <dbReference type="EMBL" id="RBR26361.1"/>
    </source>
</evidence>
<evidence type="ECO:0008006" key="3">
    <source>
        <dbReference type="Google" id="ProtNLM"/>
    </source>
</evidence>